<proteinExistence type="predicted"/>
<dbReference type="Proteomes" id="UP000799755">
    <property type="component" value="Unassembled WGS sequence"/>
</dbReference>
<evidence type="ECO:0000313" key="1">
    <source>
        <dbReference type="EMBL" id="KAF2465408.1"/>
    </source>
</evidence>
<dbReference type="EMBL" id="MU003529">
    <property type="protein sequence ID" value="KAF2465408.1"/>
    <property type="molecule type" value="Genomic_DNA"/>
</dbReference>
<name>A0ACB6QEM5_9PLEO</name>
<keyword evidence="2" id="KW-1185">Reference proteome</keyword>
<evidence type="ECO:0000313" key="2">
    <source>
        <dbReference type="Proteomes" id="UP000799755"/>
    </source>
</evidence>
<reference evidence="1" key="1">
    <citation type="journal article" date="2020" name="Stud. Mycol.">
        <title>101 Dothideomycetes genomes: a test case for predicting lifestyles and emergence of pathogens.</title>
        <authorList>
            <person name="Haridas S."/>
            <person name="Albert R."/>
            <person name="Binder M."/>
            <person name="Bloem J."/>
            <person name="Labutti K."/>
            <person name="Salamov A."/>
            <person name="Andreopoulos B."/>
            <person name="Baker S."/>
            <person name="Barry K."/>
            <person name="Bills G."/>
            <person name="Bluhm B."/>
            <person name="Cannon C."/>
            <person name="Castanera R."/>
            <person name="Culley D."/>
            <person name="Daum C."/>
            <person name="Ezra D."/>
            <person name="Gonzalez J."/>
            <person name="Henrissat B."/>
            <person name="Kuo A."/>
            <person name="Liang C."/>
            <person name="Lipzen A."/>
            <person name="Lutzoni F."/>
            <person name="Magnuson J."/>
            <person name="Mondo S."/>
            <person name="Nolan M."/>
            <person name="Ohm R."/>
            <person name="Pangilinan J."/>
            <person name="Park H.-J."/>
            <person name="Ramirez L."/>
            <person name="Alfaro M."/>
            <person name="Sun H."/>
            <person name="Tritt A."/>
            <person name="Yoshinaga Y."/>
            <person name="Zwiers L.-H."/>
            <person name="Turgeon B."/>
            <person name="Goodwin S."/>
            <person name="Spatafora J."/>
            <person name="Crous P."/>
            <person name="Grigoriev I."/>
        </authorList>
    </citation>
    <scope>NUCLEOTIDE SEQUENCE</scope>
    <source>
        <strain evidence="1">ATCC 200398</strain>
    </source>
</reference>
<comment type="caution">
    <text evidence="1">The sequence shown here is derived from an EMBL/GenBank/DDBJ whole genome shotgun (WGS) entry which is preliminary data.</text>
</comment>
<protein>
    <submittedName>
        <fullName evidence="1">NAD(P)-binding protein</fullName>
    </submittedName>
</protein>
<organism evidence="1 2">
    <name type="scientific">Lindgomyces ingoldianus</name>
    <dbReference type="NCBI Taxonomy" id="673940"/>
    <lineage>
        <taxon>Eukaryota</taxon>
        <taxon>Fungi</taxon>
        <taxon>Dikarya</taxon>
        <taxon>Ascomycota</taxon>
        <taxon>Pezizomycotina</taxon>
        <taxon>Dothideomycetes</taxon>
        <taxon>Pleosporomycetidae</taxon>
        <taxon>Pleosporales</taxon>
        <taxon>Lindgomycetaceae</taxon>
        <taxon>Lindgomyces</taxon>
    </lineage>
</organism>
<sequence>MPLTILSDSDVRTLLSSLTKEDILDLQQSLADALHYYSTSTEEDLNGCCSLYQPLRTALKRSDGQTTLFMPASSNDGIGVKIVTLSEPDTKKSDAASLQSFSSLSLASTTESTTSSTTAFDVPPDSIASGHSTTPKGSLTLLDKYGTPRALVNAEEITAFRTALASTMLFKKRTNVHDVVVFGAGKQAYWHIRLALLLRGPEIHHLNIINRTFESAHDLIERLYEPLQQPVAFPTINIPIAETTDLVRPKIQILTPSHTEYERLLKSTIRASSIIFCTTPSLSPLFPASYLTNPEGRKKGRYVAAIGSYKPHMVEIHPDILRQNVKGEHGHHHHRHVRQGGAIIVDSVDACLKEAGEIIQAGLGGREIVEIGELLMLKRDAERRRLEAKGGDGSRSGDEGLGLDGSGVELGEAKRVKGTDKQVQDAEKGLMEWLQKGNVIYKSVGLGLMDVVVGTDLVRLADDRGIGTRIENF</sequence>
<accession>A0ACB6QEM5</accession>
<gene>
    <name evidence="1" type="ORF">BDR25DRAFT_269952</name>
</gene>